<dbReference type="InterPro" id="IPR037523">
    <property type="entry name" value="VOC_core"/>
</dbReference>
<dbReference type="SUPFAM" id="SSF54593">
    <property type="entry name" value="Glyoxalase/Bleomycin resistance protein/Dihydroxybiphenyl dioxygenase"/>
    <property type="match status" value="1"/>
</dbReference>
<evidence type="ECO:0000313" key="3">
    <source>
        <dbReference type="Proteomes" id="UP000253501"/>
    </source>
</evidence>
<organism evidence="2 3">
    <name type="scientific">Cupriavidus necator</name>
    <name type="common">Alcaligenes eutrophus</name>
    <name type="synonym">Ralstonia eutropha</name>
    <dbReference type="NCBI Taxonomy" id="106590"/>
    <lineage>
        <taxon>Bacteria</taxon>
        <taxon>Pseudomonadati</taxon>
        <taxon>Pseudomonadota</taxon>
        <taxon>Betaproteobacteria</taxon>
        <taxon>Burkholderiales</taxon>
        <taxon>Burkholderiaceae</taxon>
        <taxon>Cupriavidus</taxon>
    </lineage>
</organism>
<dbReference type="Pfam" id="PF13669">
    <property type="entry name" value="Glyoxalase_4"/>
    <property type="match status" value="1"/>
</dbReference>
<proteinExistence type="predicted"/>
<dbReference type="EMBL" id="QDHA01000024">
    <property type="protein sequence ID" value="RCJ08439.1"/>
    <property type="molecule type" value="Genomic_DNA"/>
</dbReference>
<dbReference type="AlphaFoldDB" id="A0A367PKK2"/>
<sequence length="179" mass="19871">MSLLFGGIRQIGYVVRDIEKAMQHWSEVLGVGPWFYKEAVGTTEFRYYGQASALPDLSIALGNSGGVQIELIEQRNDAPSLYLDSLKHGTEGVQHIAYWTDDAFDSFAEHLQARGYVEGHGGRMGMRGRFAYYVHPDLPGNIVEISEMSGGKGEYFATIAEAAKHWDGTEPIRRIGGER</sequence>
<comment type="caution">
    <text evidence="2">The sequence shown here is derived from an EMBL/GenBank/DDBJ whole genome shotgun (WGS) entry which is preliminary data.</text>
</comment>
<dbReference type="InterPro" id="IPR029068">
    <property type="entry name" value="Glyas_Bleomycin-R_OHBP_Dase"/>
</dbReference>
<reference evidence="2 3" key="1">
    <citation type="submission" date="2018-04" db="EMBL/GenBank/DDBJ databases">
        <title>Cupriavidus necator CR12 genome sequencing and assembly.</title>
        <authorList>
            <person name="Ben Fekih I."/>
            <person name="Mazhar H.S."/>
            <person name="Bello S.K."/>
            <person name="Rensing C."/>
        </authorList>
    </citation>
    <scope>NUCLEOTIDE SEQUENCE [LARGE SCALE GENOMIC DNA]</scope>
    <source>
        <strain evidence="2 3">CR12</strain>
    </source>
</reference>
<protein>
    <submittedName>
        <fullName evidence="2">VOC family protein</fullName>
    </submittedName>
</protein>
<dbReference type="PROSITE" id="PS51819">
    <property type="entry name" value="VOC"/>
    <property type="match status" value="1"/>
</dbReference>
<accession>A0A367PKK2</accession>
<dbReference type="RefSeq" id="WP_114131995.1">
    <property type="nucleotide sequence ID" value="NZ_CP068436.1"/>
</dbReference>
<dbReference type="Proteomes" id="UP000253501">
    <property type="component" value="Unassembled WGS sequence"/>
</dbReference>
<name>A0A367PKK2_CUPNE</name>
<evidence type="ECO:0000313" key="2">
    <source>
        <dbReference type="EMBL" id="RCJ08439.1"/>
    </source>
</evidence>
<evidence type="ECO:0000259" key="1">
    <source>
        <dbReference type="PROSITE" id="PS51819"/>
    </source>
</evidence>
<dbReference type="Gene3D" id="3.10.180.10">
    <property type="entry name" value="2,3-Dihydroxybiphenyl 1,2-Dioxygenase, domain 1"/>
    <property type="match status" value="1"/>
</dbReference>
<gene>
    <name evidence="2" type="ORF">DDK22_11065</name>
</gene>
<feature type="domain" description="VOC" evidence="1">
    <location>
        <begin position="7"/>
        <end position="148"/>
    </location>
</feature>